<sequence>MAAPPKPADETVDGGAIARPCEVTMTRRLLAVLLAVSALGHPAAAAEPILGDWLIPNGEIATAKACGPSFCIIAASGKYKGRQVARVSGTAPLYLGEVIDPTTGKSYEGSAKVEGASLTLKGCAFKIVCRSHVWKRR</sequence>
<dbReference type="Pfam" id="PF09917">
    <property type="entry name" value="DUF2147"/>
    <property type="match status" value="1"/>
</dbReference>
<feature type="domain" description="DUF2147" evidence="1">
    <location>
        <begin position="94"/>
        <end position="136"/>
    </location>
</feature>
<evidence type="ECO:0000313" key="3">
    <source>
        <dbReference type="Proteomes" id="UP000644699"/>
    </source>
</evidence>
<proteinExistence type="predicted"/>
<dbReference type="Proteomes" id="UP000644699">
    <property type="component" value="Unassembled WGS sequence"/>
</dbReference>
<dbReference type="EMBL" id="BMIQ01000001">
    <property type="protein sequence ID" value="GGD93139.1"/>
    <property type="molecule type" value="Genomic_DNA"/>
</dbReference>
<evidence type="ECO:0000313" key="2">
    <source>
        <dbReference type="EMBL" id="GGD93139.1"/>
    </source>
</evidence>
<keyword evidence="3" id="KW-1185">Reference proteome</keyword>
<name>A0A916ZF00_9HYPH</name>
<reference evidence="2" key="2">
    <citation type="submission" date="2020-09" db="EMBL/GenBank/DDBJ databases">
        <authorList>
            <person name="Sun Q."/>
            <person name="Zhou Y."/>
        </authorList>
    </citation>
    <scope>NUCLEOTIDE SEQUENCE</scope>
    <source>
        <strain evidence="2">CGMCC 1.15367</strain>
    </source>
</reference>
<organism evidence="2 3">
    <name type="scientific">Aureimonas endophytica</name>
    <dbReference type="NCBI Taxonomy" id="2027858"/>
    <lineage>
        <taxon>Bacteria</taxon>
        <taxon>Pseudomonadati</taxon>
        <taxon>Pseudomonadota</taxon>
        <taxon>Alphaproteobacteria</taxon>
        <taxon>Hyphomicrobiales</taxon>
        <taxon>Aurantimonadaceae</taxon>
        <taxon>Aureimonas</taxon>
    </lineage>
</organism>
<dbReference type="Gene3D" id="2.40.128.520">
    <property type="match status" value="1"/>
</dbReference>
<comment type="caution">
    <text evidence="2">The sequence shown here is derived from an EMBL/GenBank/DDBJ whole genome shotgun (WGS) entry which is preliminary data.</text>
</comment>
<dbReference type="InterPro" id="IPR019223">
    <property type="entry name" value="DUF2147"/>
</dbReference>
<gene>
    <name evidence="2" type="ORF">GCM10011390_09860</name>
</gene>
<evidence type="ECO:0000259" key="1">
    <source>
        <dbReference type="Pfam" id="PF09917"/>
    </source>
</evidence>
<reference evidence="2" key="1">
    <citation type="journal article" date="2014" name="Int. J. Syst. Evol. Microbiol.">
        <title>Complete genome sequence of Corynebacterium casei LMG S-19264T (=DSM 44701T), isolated from a smear-ripened cheese.</title>
        <authorList>
            <consortium name="US DOE Joint Genome Institute (JGI-PGF)"/>
            <person name="Walter F."/>
            <person name="Albersmeier A."/>
            <person name="Kalinowski J."/>
            <person name="Ruckert C."/>
        </authorList>
    </citation>
    <scope>NUCLEOTIDE SEQUENCE</scope>
    <source>
        <strain evidence="2">CGMCC 1.15367</strain>
    </source>
</reference>
<accession>A0A916ZF00</accession>
<protein>
    <recommendedName>
        <fullName evidence="1">DUF2147 domain-containing protein</fullName>
    </recommendedName>
</protein>
<dbReference type="AlphaFoldDB" id="A0A916ZF00"/>